<dbReference type="GO" id="GO:0004157">
    <property type="term" value="F:dihydropyrimidinase activity"/>
    <property type="evidence" value="ECO:0007669"/>
    <property type="project" value="UniProtKB-EC"/>
</dbReference>
<sequence length="457" mass="50966">MSLILKGGKIVSYKITYFSDIKVDGEKIVEIGENLESKDCEIVDVSGSYIIPGGVDTHTHFDLDTGTTITADDFISGTKAAIAGGTTTILDFATQSKGKSLKAGLEEWHHKARNKAYCDYGFHMAITDWSDSVCDEMDEMIKQGVSSFKLYMAYKGTLQVDDSVIYKALEKSKNIGAIIGFHCENGDLVCELVDKNLKENHISPQYHAASRPPMLEAEATSRLMKIAEITKSKVCVVHLSCKESLDEVLKAKERGVDVVVETCPQYLLLNEDKYKLEGFEGAKYVMSPPLRNVKNNDILWKALEQNQIDTIGTDHCSFNYKKQKELGMEDFSKIPNGAPGVEHRVGLLYTYGVSTNKISINRMVELLSTNPAKIYGLYPQKGAIEVGSDADLVVLNPNKTKVIKAEDQVQNVDYTPYENYRLNCEIERVYLRGKEVSRNGKVIDNFPTGKYLKRSSN</sequence>
<reference evidence="6 7" key="1">
    <citation type="submission" date="2020-08" db="EMBL/GenBank/DDBJ databases">
        <authorList>
            <person name="Liu C."/>
            <person name="Sun Q."/>
        </authorList>
    </citation>
    <scope>NUCLEOTIDE SEQUENCE [LARGE SCALE GENOMIC DNA]</scope>
    <source>
        <strain evidence="6 7">NSJ-18</strain>
    </source>
</reference>
<dbReference type="Pfam" id="PF01979">
    <property type="entry name" value="Amidohydro_1"/>
    <property type="match status" value="1"/>
</dbReference>
<dbReference type="SUPFAM" id="SSF51556">
    <property type="entry name" value="Metallo-dependent hydrolases"/>
    <property type="match status" value="1"/>
</dbReference>
<dbReference type="CDD" id="cd01314">
    <property type="entry name" value="D-HYD"/>
    <property type="match status" value="1"/>
</dbReference>
<keyword evidence="3" id="KW-0479">Metal-binding</keyword>
<protein>
    <submittedName>
        <fullName evidence="6">Dihydropyrimidinase</fullName>
        <ecNumber evidence="6">3.5.2.2</ecNumber>
    </submittedName>
</protein>
<dbReference type="EMBL" id="JACRWE010000004">
    <property type="protein sequence ID" value="MBC5997073.1"/>
    <property type="molecule type" value="Genomic_DNA"/>
</dbReference>
<proteinExistence type="inferred from homology"/>
<name>A0ABR7JQP1_9FIRM</name>
<dbReference type="InterPro" id="IPR032466">
    <property type="entry name" value="Metal_Hydrolase"/>
</dbReference>
<accession>A0ABR7JQP1</accession>
<dbReference type="Proteomes" id="UP000609849">
    <property type="component" value="Unassembled WGS sequence"/>
</dbReference>
<dbReference type="RefSeq" id="WP_153972197.1">
    <property type="nucleotide sequence ID" value="NZ_JACRWE010000004.1"/>
</dbReference>
<dbReference type="InterPro" id="IPR011778">
    <property type="entry name" value="Hydantoinase/dihydroPyrase"/>
</dbReference>
<evidence type="ECO:0000259" key="5">
    <source>
        <dbReference type="Pfam" id="PF01979"/>
    </source>
</evidence>
<dbReference type="Gene3D" id="3.20.20.140">
    <property type="entry name" value="Metal-dependent hydrolases"/>
    <property type="match status" value="1"/>
</dbReference>
<evidence type="ECO:0000256" key="2">
    <source>
        <dbReference type="ARBA" id="ARBA00008829"/>
    </source>
</evidence>
<evidence type="ECO:0000313" key="7">
    <source>
        <dbReference type="Proteomes" id="UP000609849"/>
    </source>
</evidence>
<dbReference type="InterPro" id="IPR050378">
    <property type="entry name" value="Metallo-dep_Hydrolases_sf"/>
</dbReference>
<gene>
    <name evidence="6" type="primary">hydA</name>
    <name evidence="6" type="ORF">H8923_09890</name>
</gene>
<dbReference type="Gene3D" id="2.30.40.10">
    <property type="entry name" value="Urease, subunit C, domain 1"/>
    <property type="match status" value="1"/>
</dbReference>
<comment type="cofactor">
    <cofactor evidence="1">
        <name>Zn(2+)</name>
        <dbReference type="ChEBI" id="CHEBI:29105"/>
    </cofactor>
</comment>
<evidence type="ECO:0000256" key="4">
    <source>
        <dbReference type="ARBA" id="ARBA00022801"/>
    </source>
</evidence>
<organism evidence="6 7">
    <name type="scientific">Romboutsia faecis</name>
    <dbReference type="NCBI Taxonomy" id="2764597"/>
    <lineage>
        <taxon>Bacteria</taxon>
        <taxon>Bacillati</taxon>
        <taxon>Bacillota</taxon>
        <taxon>Clostridia</taxon>
        <taxon>Peptostreptococcales</taxon>
        <taxon>Peptostreptococcaceae</taxon>
        <taxon>Romboutsia</taxon>
    </lineage>
</organism>
<keyword evidence="4 6" id="KW-0378">Hydrolase</keyword>
<keyword evidence="7" id="KW-1185">Reference proteome</keyword>
<feature type="domain" description="Amidohydrolase-related" evidence="5">
    <location>
        <begin position="49"/>
        <end position="436"/>
    </location>
</feature>
<evidence type="ECO:0000256" key="3">
    <source>
        <dbReference type="ARBA" id="ARBA00022723"/>
    </source>
</evidence>
<dbReference type="InterPro" id="IPR011059">
    <property type="entry name" value="Metal-dep_hydrolase_composite"/>
</dbReference>
<dbReference type="InterPro" id="IPR006680">
    <property type="entry name" value="Amidohydro-rel"/>
</dbReference>
<dbReference type="EC" id="3.5.2.2" evidence="6"/>
<dbReference type="NCBIfam" id="TIGR02033">
    <property type="entry name" value="D-hydantoinase"/>
    <property type="match status" value="1"/>
</dbReference>
<comment type="caution">
    <text evidence="6">The sequence shown here is derived from an EMBL/GenBank/DDBJ whole genome shotgun (WGS) entry which is preliminary data.</text>
</comment>
<dbReference type="PANTHER" id="PTHR11647">
    <property type="entry name" value="HYDRANTOINASE/DIHYDROPYRIMIDINASE FAMILY MEMBER"/>
    <property type="match status" value="1"/>
</dbReference>
<dbReference type="SUPFAM" id="SSF51338">
    <property type="entry name" value="Composite domain of metallo-dependent hydrolases"/>
    <property type="match status" value="2"/>
</dbReference>
<evidence type="ECO:0000313" key="6">
    <source>
        <dbReference type="EMBL" id="MBC5997073.1"/>
    </source>
</evidence>
<evidence type="ECO:0000256" key="1">
    <source>
        <dbReference type="ARBA" id="ARBA00001947"/>
    </source>
</evidence>
<dbReference type="PANTHER" id="PTHR11647:SF1">
    <property type="entry name" value="COLLAPSIN RESPONSE MEDIATOR PROTEIN"/>
    <property type="match status" value="1"/>
</dbReference>
<comment type="similarity">
    <text evidence="2">Belongs to the metallo-dependent hydrolases superfamily. Hydantoinase/dihydropyrimidinase family.</text>
</comment>